<name>A0A8S9K143_BRACR</name>
<dbReference type="PANTHER" id="PTHR10426">
    <property type="entry name" value="STRICTOSIDINE SYNTHASE-RELATED"/>
    <property type="match status" value="1"/>
</dbReference>
<dbReference type="Pfam" id="PF03088">
    <property type="entry name" value="Str_synth"/>
    <property type="match status" value="1"/>
</dbReference>
<dbReference type="InterPro" id="IPR018119">
    <property type="entry name" value="Strictosidine_synth_cons-reg"/>
</dbReference>
<reference evidence="7" key="1">
    <citation type="submission" date="2019-12" db="EMBL/GenBank/DDBJ databases">
        <title>Genome sequencing and annotation of Brassica cretica.</title>
        <authorList>
            <person name="Studholme D.J."/>
            <person name="Sarris P.F."/>
        </authorList>
    </citation>
    <scope>NUCLEOTIDE SEQUENCE</scope>
    <source>
        <strain evidence="7">PFS-102/07</strain>
        <tissue evidence="7">Leaf</tissue>
    </source>
</reference>
<dbReference type="EMBL" id="QGKY02000246">
    <property type="protein sequence ID" value="KAF2587116.1"/>
    <property type="molecule type" value="Genomic_DNA"/>
</dbReference>
<dbReference type="GO" id="GO:0005773">
    <property type="term" value="C:vacuole"/>
    <property type="evidence" value="ECO:0007669"/>
    <property type="project" value="UniProtKB-SubCell"/>
</dbReference>
<dbReference type="Pfam" id="PF20067">
    <property type="entry name" value="SSL_N"/>
    <property type="match status" value="1"/>
</dbReference>
<evidence type="ECO:0000256" key="1">
    <source>
        <dbReference type="ARBA" id="ARBA00004116"/>
    </source>
</evidence>
<proteinExistence type="inferred from homology"/>
<dbReference type="Gene3D" id="2.120.10.30">
    <property type="entry name" value="TolB, C-terminal domain"/>
    <property type="match status" value="1"/>
</dbReference>
<keyword evidence="3" id="KW-0597">Phosphoprotein</keyword>
<dbReference type="AlphaFoldDB" id="A0A8S9K143"/>
<dbReference type="GO" id="GO:0012505">
    <property type="term" value="C:endomembrane system"/>
    <property type="evidence" value="ECO:0007669"/>
    <property type="project" value="TreeGrafter"/>
</dbReference>
<dbReference type="GO" id="GO:0016787">
    <property type="term" value="F:hydrolase activity"/>
    <property type="evidence" value="ECO:0007669"/>
    <property type="project" value="TreeGrafter"/>
</dbReference>
<keyword evidence="4" id="KW-0926">Vacuole</keyword>
<evidence type="ECO:0000313" key="7">
    <source>
        <dbReference type="EMBL" id="KAF2587116.1"/>
    </source>
</evidence>
<accession>A0A8S9K143</accession>
<dbReference type="PANTHER" id="PTHR10426:SF88">
    <property type="entry name" value="ADIPOCYTE PLASMA MEMBRANE-ASSOCIATED PROTEIN HEMOMUCIN-RELATED"/>
    <property type="match status" value="1"/>
</dbReference>
<comment type="similarity">
    <text evidence="2">Belongs to the strictosidine synthase family.</text>
</comment>
<keyword evidence="5" id="KW-0325">Glycoprotein</keyword>
<evidence type="ECO:0000256" key="5">
    <source>
        <dbReference type="ARBA" id="ARBA00023180"/>
    </source>
</evidence>
<sequence>MPLLFFSRRFLIFSTIIPFIASIALYRVDTFDPSHLPADALVYSTTSIPPLVNDQLLTDAEFIGVGLLNKPEDIAYDRDSGLIYTGCVDGWVKRVKVMESANDSVVENSVDHLASLLDYMEKSLSQTPTSDDGRKTDLLTDEAEGVRFKLTDAVAVGDNGVLYFTDASYKYDYSQSSFDVLEGKPHGRLMSFNPTTRTTRVLLKDLYFANGVSIRRCSKYYISEERVEVFIQSLPGYPDNIRYDGDGHYWIAMPTGVTTLWKLSMRYPLLRKVTAMVAKWGFNLMFAEDAGVLQVDFDGNPIAFYHDHKITHLTTGVKIGKYLYCGSLLHSRILRLDLLKYPAQKSL</sequence>
<organism evidence="7">
    <name type="scientific">Brassica cretica</name>
    <name type="common">Mustard</name>
    <dbReference type="NCBI Taxonomy" id="69181"/>
    <lineage>
        <taxon>Eukaryota</taxon>
        <taxon>Viridiplantae</taxon>
        <taxon>Streptophyta</taxon>
        <taxon>Embryophyta</taxon>
        <taxon>Tracheophyta</taxon>
        <taxon>Spermatophyta</taxon>
        <taxon>Magnoliopsida</taxon>
        <taxon>eudicotyledons</taxon>
        <taxon>Gunneridae</taxon>
        <taxon>Pentapetalae</taxon>
        <taxon>rosids</taxon>
        <taxon>malvids</taxon>
        <taxon>Brassicales</taxon>
        <taxon>Brassicaceae</taxon>
        <taxon>Brassiceae</taxon>
        <taxon>Brassica</taxon>
    </lineage>
</organism>
<evidence type="ECO:0000259" key="6">
    <source>
        <dbReference type="Pfam" id="PF03088"/>
    </source>
</evidence>
<dbReference type="SUPFAM" id="SSF63829">
    <property type="entry name" value="Calcium-dependent phosphotriesterase"/>
    <property type="match status" value="1"/>
</dbReference>
<dbReference type="InterPro" id="IPR011042">
    <property type="entry name" value="6-blade_b-propeller_TolB-like"/>
</dbReference>
<protein>
    <recommendedName>
        <fullName evidence="6">Strictosidine synthase conserved region domain-containing protein</fullName>
    </recommendedName>
</protein>
<feature type="domain" description="Strictosidine synthase conserved region" evidence="6">
    <location>
        <begin position="152"/>
        <end position="225"/>
    </location>
</feature>
<evidence type="ECO:0000256" key="2">
    <source>
        <dbReference type="ARBA" id="ARBA00009191"/>
    </source>
</evidence>
<comment type="caution">
    <text evidence="7">The sequence shown here is derived from an EMBL/GenBank/DDBJ whole genome shotgun (WGS) entry which is preliminary data.</text>
</comment>
<gene>
    <name evidence="7" type="ORF">F2Q70_00035554</name>
</gene>
<comment type="subcellular location">
    <subcellularLocation>
        <location evidence="1">Vacuole</location>
    </subcellularLocation>
</comment>
<evidence type="ECO:0000256" key="3">
    <source>
        <dbReference type="ARBA" id="ARBA00022553"/>
    </source>
</evidence>
<evidence type="ECO:0000256" key="4">
    <source>
        <dbReference type="ARBA" id="ARBA00022554"/>
    </source>
</evidence>